<dbReference type="InterPro" id="IPR037079">
    <property type="entry name" value="AF2212/PG0164-like_sf"/>
</dbReference>
<proteinExistence type="predicted"/>
<dbReference type="Gene3D" id="2.40.30.100">
    <property type="entry name" value="AF2212/PG0164-like"/>
    <property type="match status" value="1"/>
</dbReference>
<dbReference type="Proteomes" id="UP000540698">
    <property type="component" value="Unassembled WGS sequence"/>
</dbReference>
<dbReference type="Pfam" id="PF08922">
    <property type="entry name" value="DUF1905"/>
    <property type="match status" value="1"/>
</dbReference>
<protein>
    <submittedName>
        <fullName evidence="1">DUF1905 domain-containing protein</fullName>
    </submittedName>
</protein>
<keyword evidence="2" id="KW-1185">Reference proteome</keyword>
<dbReference type="AlphaFoldDB" id="A0A7X6L487"/>
<comment type="caution">
    <text evidence="1">The sequence shown here is derived from an EMBL/GenBank/DDBJ whole genome shotgun (WGS) entry which is preliminary data.</text>
</comment>
<dbReference type="SUPFAM" id="SSF141694">
    <property type="entry name" value="AF2212/PG0164-like"/>
    <property type="match status" value="1"/>
</dbReference>
<name>A0A7X6L487_9NOCA</name>
<evidence type="ECO:0000313" key="1">
    <source>
        <dbReference type="EMBL" id="NKY27455.1"/>
    </source>
</evidence>
<dbReference type="EMBL" id="JAAXOS010000006">
    <property type="protein sequence ID" value="NKY27455.1"/>
    <property type="molecule type" value="Genomic_DNA"/>
</dbReference>
<organism evidence="1 2">
    <name type="scientific">Nocardia gamkensis</name>
    <dbReference type="NCBI Taxonomy" id="352869"/>
    <lineage>
        <taxon>Bacteria</taxon>
        <taxon>Bacillati</taxon>
        <taxon>Actinomycetota</taxon>
        <taxon>Actinomycetes</taxon>
        <taxon>Mycobacteriales</taxon>
        <taxon>Nocardiaceae</taxon>
        <taxon>Nocardia</taxon>
    </lineage>
</organism>
<evidence type="ECO:0000313" key="2">
    <source>
        <dbReference type="Proteomes" id="UP000540698"/>
    </source>
</evidence>
<accession>A0A7X6L487</accession>
<reference evidence="1 2" key="1">
    <citation type="submission" date="2020-04" db="EMBL/GenBank/DDBJ databases">
        <title>MicrobeNet Type strains.</title>
        <authorList>
            <person name="Nicholson A.C."/>
        </authorList>
    </citation>
    <scope>NUCLEOTIDE SEQUENCE [LARGE SCALE GENOMIC DNA]</scope>
    <source>
        <strain evidence="1 2">DSM 44956</strain>
    </source>
</reference>
<sequence length="113" mass="12359">MRNLVGARRYSRGVAGSRYSFTAEVWELPGDAAWHFVSLPEDVADEIEERYAHRSGGFGAVRVHVVVGGTRWSTSLFPDKSRATYVLPMKKAVRVAEGLEAGSAAHIELTVAL</sequence>
<gene>
    <name evidence="1" type="ORF">HGB38_14635</name>
</gene>
<dbReference type="InterPro" id="IPR015018">
    <property type="entry name" value="DUF1905"/>
</dbReference>